<dbReference type="EMBL" id="DS022308">
    <property type="protein sequence ID" value="OAJ42819.1"/>
    <property type="molecule type" value="Genomic_DNA"/>
</dbReference>
<feature type="compositionally biased region" description="Polar residues" evidence="2">
    <location>
        <begin position="637"/>
        <end position="648"/>
    </location>
</feature>
<feature type="compositionally biased region" description="Polar residues" evidence="2">
    <location>
        <begin position="459"/>
        <end position="483"/>
    </location>
</feature>
<dbReference type="STRING" id="403673.A0A177WRT8"/>
<dbReference type="InterPro" id="IPR000698">
    <property type="entry name" value="Arrestin"/>
</dbReference>
<sequence>MSLSAMAMGTTYRGRTTHKQVNERINSVLSDADPISPSIAPAVEHTESPFAGISNSPVTTDTRLLNQLDHLSMRPHSSKMSSKLVVADQVASPYRGPQSNMTFNPQPTQSSKCSKLKLKLVLDQTMFIAGEQLQGQLEVTSLSRNNLRLGEISVEIRGREEVTESSTSTHAFLSSRIVLQGERLPLTDAIRGTCKEGYWQANKGKTVFPFAFDLPTNLPGSYTFQSIASLKYTLTAIVQYELRGKRDTLIKSTDTIVIAKVSSSELENTQDQNGKSLMSAESTQKLKGFFNNDDGQIKLEAAVESLFIHAGSDVFVDVGIENYSNRKVQGFKLSLIRKLVFNLHAGNILENEEAKEISETVVEVHFRDKAFSFDPNEKRSSRVHLHIPSTVCTIKNTTIADIMCFIVVSLETSSFFKQEICVNIPVSIYHKMSASENHTSLHRIQSKNRATSPFARNRSAFSMSPSQSPTSMLSRSPSPTSPRIESILPWKSLGNASHVRSLSPPPSAFRGRATNGGTPQTRVLPWSDDEDNAELSGRAESTMFGHRFFSSSKHKIQKSTLQVQIPKLAPTTLKSTVPTLQQSLQTVPKLPPKHSEHLHAQSNCNSEIQPMVSVSKQKIAQSMSPVTTKQIPPPHTPSVSVQQATPRSTKIDPIHTSPENGVPKSHPSRAQSPRPFRPLPLLPSVPVLTPLINLDNTNVASTSMLSVLYNGIMGVRDAFTVPVEIPHEHSLHPTAVSAPKVNPNSLASTTSRTPLSTPALSSTVNTSHKFENTAQRSLSPNSKFLYRQGKPLPHPEKHPRNPPALSDLDVQWNDSRVDLLCQLAEVQSVDTYPSPPSDTTKKCLSYQDFVDDLQADSEHIKTSTWRTKSYL</sequence>
<dbReference type="OrthoDB" id="298939at2759"/>
<dbReference type="GO" id="GO:0001664">
    <property type="term" value="F:G protein-coupled receptor binding"/>
    <property type="evidence" value="ECO:0007669"/>
    <property type="project" value="TreeGrafter"/>
</dbReference>
<dbReference type="SUPFAM" id="SSF81296">
    <property type="entry name" value="E set domains"/>
    <property type="match status" value="2"/>
</dbReference>
<dbReference type="Proteomes" id="UP000077115">
    <property type="component" value="Unassembled WGS sequence"/>
</dbReference>
<feature type="domain" description="Arrestin C-terminal-like" evidence="3">
    <location>
        <begin position="293"/>
        <end position="433"/>
    </location>
</feature>
<accession>A0A177WRT8</accession>
<evidence type="ECO:0000259" key="3">
    <source>
        <dbReference type="SMART" id="SM01017"/>
    </source>
</evidence>
<feature type="region of interest" description="Disordered" evidence="2">
    <location>
        <begin position="616"/>
        <end position="675"/>
    </location>
</feature>
<feature type="compositionally biased region" description="Polar residues" evidence="2">
    <location>
        <begin position="742"/>
        <end position="782"/>
    </location>
</feature>
<feature type="compositionally biased region" description="Polar residues" evidence="2">
    <location>
        <begin position="616"/>
        <end position="630"/>
    </location>
</feature>
<dbReference type="InterPro" id="IPR011021">
    <property type="entry name" value="Arrestin-like_N"/>
</dbReference>
<dbReference type="SMART" id="SM01017">
    <property type="entry name" value="Arrestin_C"/>
    <property type="match status" value="1"/>
</dbReference>
<comment type="similarity">
    <text evidence="1">Belongs to the arrestin family.</text>
</comment>
<organism evidence="4 5">
    <name type="scientific">Batrachochytrium dendrobatidis (strain JEL423)</name>
    <dbReference type="NCBI Taxonomy" id="403673"/>
    <lineage>
        <taxon>Eukaryota</taxon>
        <taxon>Fungi</taxon>
        <taxon>Fungi incertae sedis</taxon>
        <taxon>Chytridiomycota</taxon>
        <taxon>Chytridiomycota incertae sedis</taxon>
        <taxon>Chytridiomycetes</taxon>
        <taxon>Rhizophydiales</taxon>
        <taxon>Rhizophydiales incertae sedis</taxon>
        <taxon>Batrachochytrium</taxon>
    </lineage>
</organism>
<protein>
    <recommendedName>
        <fullName evidence="3">Arrestin C-terminal-like domain-containing protein</fullName>
    </recommendedName>
</protein>
<feature type="region of interest" description="Disordered" evidence="2">
    <location>
        <begin position="734"/>
        <end position="806"/>
    </location>
</feature>
<gene>
    <name evidence="4" type="ORF">BDEG_26230</name>
</gene>
<reference evidence="4 5" key="2">
    <citation type="submission" date="2016-05" db="EMBL/GenBank/DDBJ databases">
        <title>Lineage-specific infection strategies underlie the spectrum of fungal disease in amphibians.</title>
        <authorList>
            <person name="Cuomo C.A."/>
            <person name="Farrer R.A."/>
            <person name="James T."/>
            <person name="Longcore J."/>
            <person name="Birren B."/>
        </authorList>
    </citation>
    <scope>NUCLEOTIDE SEQUENCE [LARGE SCALE GENOMIC DNA]</scope>
    <source>
        <strain evidence="4 5">JEL423</strain>
    </source>
</reference>
<dbReference type="InterPro" id="IPR011022">
    <property type="entry name" value="Arrestin_C-like"/>
</dbReference>
<evidence type="ECO:0000256" key="1">
    <source>
        <dbReference type="ARBA" id="ARBA00005298"/>
    </source>
</evidence>
<dbReference type="PANTHER" id="PTHR11792">
    <property type="entry name" value="ARRESTIN"/>
    <property type="match status" value="1"/>
</dbReference>
<name>A0A177WRT8_BATDL</name>
<dbReference type="VEuPathDB" id="FungiDB:BDEG_26230"/>
<evidence type="ECO:0000313" key="4">
    <source>
        <dbReference type="EMBL" id="OAJ42819.1"/>
    </source>
</evidence>
<evidence type="ECO:0000256" key="2">
    <source>
        <dbReference type="SAM" id="MobiDB-lite"/>
    </source>
</evidence>
<dbReference type="PANTHER" id="PTHR11792:SF17">
    <property type="entry name" value="KURTZ ARRESTIN"/>
    <property type="match status" value="1"/>
</dbReference>
<dbReference type="GO" id="GO:0007165">
    <property type="term" value="P:signal transduction"/>
    <property type="evidence" value="ECO:0007669"/>
    <property type="project" value="InterPro"/>
</dbReference>
<dbReference type="GO" id="GO:0005737">
    <property type="term" value="C:cytoplasm"/>
    <property type="evidence" value="ECO:0007669"/>
    <property type="project" value="TreeGrafter"/>
</dbReference>
<dbReference type="InterPro" id="IPR014756">
    <property type="entry name" value="Ig_E-set"/>
</dbReference>
<dbReference type="GO" id="GO:0002031">
    <property type="term" value="P:G protein-coupled receptor internalization"/>
    <property type="evidence" value="ECO:0007669"/>
    <property type="project" value="TreeGrafter"/>
</dbReference>
<dbReference type="Pfam" id="PF00339">
    <property type="entry name" value="Arrestin_N"/>
    <property type="match status" value="1"/>
</dbReference>
<feature type="region of interest" description="Disordered" evidence="2">
    <location>
        <begin position="498"/>
        <end position="528"/>
    </location>
</feature>
<dbReference type="Pfam" id="PF02752">
    <property type="entry name" value="Arrestin_C"/>
    <property type="match status" value="1"/>
</dbReference>
<dbReference type="InterPro" id="IPR014752">
    <property type="entry name" value="Arrestin-like_C"/>
</dbReference>
<reference evidence="4 5" key="1">
    <citation type="submission" date="2006-10" db="EMBL/GenBank/DDBJ databases">
        <title>The Genome Sequence of Batrachochytrium dendrobatidis JEL423.</title>
        <authorList>
            <consortium name="The Broad Institute Genome Sequencing Platform"/>
            <person name="Birren B."/>
            <person name="Lander E."/>
            <person name="Galagan J."/>
            <person name="Cuomo C."/>
            <person name="Devon K."/>
            <person name="Jaffe D."/>
            <person name="Butler J."/>
            <person name="Alvarez P."/>
            <person name="Gnerre S."/>
            <person name="Grabherr M."/>
            <person name="Kleber M."/>
            <person name="Mauceli E."/>
            <person name="Brockman W."/>
            <person name="Young S."/>
            <person name="LaButti K."/>
            <person name="Sykes S."/>
            <person name="DeCaprio D."/>
            <person name="Crawford M."/>
            <person name="Koehrsen M."/>
            <person name="Engels R."/>
            <person name="Montgomery P."/>
            <person name="Pearson M."/>
            <person name="Howarth C."/>
            <person name="Larson L."/>
            <person name="White J."/>
            <person name="O'Leary S."/>
            <person name="Kodira C."/>
            <person name="Zeng Q."/>
            <person name="Yandava C."/>
            <person name="Alvarado L."/>
            <person name="Longcore J."/>
            <person name="James T."/>
        </authorList>
    </citation>
    <scope>NUCLEOTIDE SEQUENCE [LARGE SCALE GENOMIC DNA]</scope>
    <source>
        <strain evidence="4 5">JEL423</strain>
    </source>
</reference>
<evidence type="ECO:0000313" key="5">
    <source>
        <dbReference type="Proteomes" id="UP000077115"/>
    </source>
</evidence>
<dbReference type="Gene3D" id="2.60.40.640">
    <property type="match status" value="2"/>
</dbReference>
<proteinExistence type="inferred from homology"/>
<dbReference type="AlphaFoldDB" id="A0A177WRT8"/>
<feature type="region of interest" description="Disordered" evidence="2">
    <location>
        <begin position="439"/>
        <end position="485"/>
    </location>
</feature>